<keyword evidence="2" id="KW-1185">Reference proteome</keyword>
<comment type="caution">
    <text evidence="1">The sequence shown here is derived from an EMBL/GenBank/DDBJ whole genome shotgun (WGS) entry which is preliminary data.</text>
</comment>
<dbReference type="EMBL" id="JAAMPC010000010">
    <property type="protein sequence ID" value="KAG2287449.1"/>
    <property type="molecule type" value="Genomic_DNA"/>
</dbReference>
<sequence length="377" mass="40700">MDSLPYEEIDLYTIMLMRCVTRGLSSSVYGSSCCQGGADESCFLDGQPEISLEISAEIDIEHSNKVCIRVIMVERSATHDLGVSDAGSPAKLDEGWSHDEVWMVELGGESAFWVSLRSGLRFPVSRSTPPRWCERVAERGCFLSPDPVAWHQAPGPWRSRPVPLPHASCCRSDGSCAAVGFCSEAGPSMTFALDLSDNGSSSVLSVLAAFVVNHFVVIVPRFSVLARGGLLGAPLGHWSDSTLWEARMKIDHPSTAVGPLGSHQWVNHRSVLQVKRNDDKMWLSLHPGGSFQLVLLELLFGAEVCCSRRSGSPTAGGSWEAWLPSTEFAKLSGSGINQLEQCCGEAKITKTWSNVISKVPPPFGNALFGQASTSVFG</sequence>
<accession>A0A8X7RE29</accession>
<name>A0A8X7RE29_BRACI</name>
<reference evidence="1 2" key="1">
    <citation type="submission" date="2020-02" db="EMBL/GenBank/DDBJ databases">
        <authorList>
            <person name="Ma Q."/>
            <person name="Huang Y."/>
            <person name="Song X."/>
            <person name="Pei D."/>
        </authorList>
    </citation>
    <scope>NUCLEOTIDE SEQUENCE [LARGE SCALE GENOMIC DNA]</scope>
    <source>
        <strain evidence="1">Sxm20200214</strain>
        <tissue evidence="1">Leaf</tissue>
    </source>
</reference>
<dbReference type="AlphaFoldDB" id="A0A8X7RE29"/>
<gene>
    <name evidence="1" type="ORF">Bca52824_047053</name>
</gene>
<evidence type="ECO:0000313" key="1">
    <source>
        <dbReference type="EMBL" id="KAG2287449.1"/>
    </source>
</evidence>
<dbReference type="Proteomes" id="UP000886595">
    <property type="component" value="Unassembled WGS sequence"/>
</dbReference>
<protein>
    <submittedName>
        <fullName evidence="1">Uncharacterized protein</fullName>
    </submittedName>
</protein>
<proteinExistence type="predicted"/>
<organism evidence="1 2">
    <name type="scientific">Brassica carinata</name>
    <name type="common">Ethiopian mustard</name>
    <name type="synonym">Abyssinian cabbage</name>
    <dbReference type="NCBI Taxonomy" id="52824"/>
    <lineage>
        <taxon>Eukaryota</taxon>
        <taxon>Viridiplantae</taxon>
        <taxon>Streptophyta</taxon>
        <taxon>Embryophyta</taxon>
        <taxon>Tracheophyta</taxon>
        <taxon>Spermatophyta</taxon>
        <taxon>Magnoliopsida</taxon>
        <taxon>eudicotyledons</taxon>
        <taxon>Gunneridae</taxon>
        <taxon>Pentapetalae</taxon>
        <taxon>rosids</taxon>
        <taxon>malvids</taxon>
        <taxon>Brassicales</taxon>
        <taxon>Brassicaceae</taxon>
        <taxon>Brassiceae</taxon>
        <taxon>Brassica</taxon>
    </lineage>
</organism>
<evidence type="ECO:0000313" key="2">
    <source>
        <dbReference type="Proteomes" id="UP000886595"/>
    </source>
</evidence>